<dbReference type="InterPro" id="IPR024572">
    <property type="entry name" value="RcnB"/>
</dbReference>
<proteinExistence type="predicted"/>
<dbReference type="EMBL" id="CP053021">
    <property type="protein sequence ID" value="QJR01661.1"/>
    <property type="molecule type" value="Genomic_DNA"/>
</dbReference>
<dbReference type="Gene3D" id="3.10.450.160">
    <property type="entry name" value="inner membrane protein cigr"/>
    <property type="match status" value="1"/>
</dbReference>
<evidence type="ECO:0000313" key="3">
    <source>
        <dbReference type="EMBL" id="QJR01661.1"/>
    </source>
</evidence>
<name>A0A6M4G2Z7_SPHYA</name>
<feature type="compositionally biased region" description="Low complexity" evidence="1">
    <location>
        <begin position="84"/>
        <end position="94"/>
    </location>
</feature>
<feature type="compositionally biased region" description="Polar residues" evidence="1">
    <location>
        <begin position="62"/>
        <end position="83"/>
    </location>
</feature>
<feature type="chain" id="PRO_5026901951" description="RcnB family protein" evidence="2">
    <location>
        <begin position="22"/>
        <end position="211"/>
    </location>
</feature>
<evidence type="ECO:0000313" key="4">
    <source>
        <dbReference type="Proteomes" id="UP000502611"/>
    </source>
</evidence>
<accession>A0A6M4G2Z7</accession>
<protein>
    <recommendedName>
        <fullName evidence="5">RcnB family protein</fullName>
    </recommendedName>
</protein>
<feature type="compositionally biased region" description="Low complexity" evidence="1">
    <location>
        <begin position="47"/>
        <end position="61"/>
    </location>
</feature>
<evidence type="ECO:0000256" key="1">
    <source>
        <dbReference type="SAM" id="MobiDB-lite"/>
    </source>
</evidence>
<reference evidence="3 4" key="1">
    <citation type="submission" date="2020-04" db="EMBL/GenBank/DDBJ databases">
        <title>The Whole Genome Analysis of High salt-tolerant Sphingobium yanoikuyae YC-XJ2 with Aryl organophosphorus flame retardants (aryl-OPFRs)-degrading capacity and characteristics of Related phosphotriesterase.</title>
        <authorList>
            <person name="Li X."/>
        </authorList>
    </citation>
    <scope>NUCLEOTIDE SEQUENCE [LARGE SCALE GENOMIC DNA]</scope>
    <source>
        <strain evidence="3 4">YC-XJ2</strain>
    </source>
</reference>
<feature type="compositionally biased region" description="Low complexity" evidence="1">
    <location>
        <begin position="21"/>
        <end position="37"/>
    </location>
</feature>
<feature type="region of interest" description="Disordered" evidence="1">
    <location>
        <begin position="20"/>
        <end position="136"/>
    </location>
</feature>
<dbReference type="Proteomes" id="UP000502611">
    <property type="component" value="Chromosome"/>
</dbReference>
<organism evidence="3 4">
    <name type="scientific">Sphingobium yanoikuyae</name>
    <name type="common">Sphingomonas yanoikuyae</name>
    <dbReference type="NCBI Taxonomy" id="13690"/>
    <lineage>
        <taxon>Bacteria</taxon>
        <taxon>Pseudomonadati</taxon>
        <taxon>Pseudomonadota</taxon>
        <taxon>Alphaproteobacteria</taxon>
        <taxon>Sphingomonadales</taxon>
        <taxon>Sphingomonadaceae</taxon>
        <taxon>Sphingobium</taxon>
    </lineage>
</organism>
<sequence length="211" mass="22752">MKKAVLYLSIALIVVPDIAIAQQGGRPPSGGSARPSPSTRPAPAPSRPGGSAQPSRPSGPSTQPSRPGGSNNQPSRPDTSQPSRPGGSPNQPNRPGGPSPQPSRPGGPSVQPPRPGNPGQPHRPGAGRPPNFRPIHGPAFRYPRGYSYRRWTVGLFLPAIFFSTAYYYDDYWRMGLGAPPYGYRWIRYGPDMLLVDVRSRRVVDVVYGAFY</sequence>
<dbReference type="AlphaFoldDB" id="A0A6M4G2Z7"/>
<gene>
    <name evidence="3" type="ORF">HH800_05290</name>
</gene>
<feature type="signal peptide" evidence="2">
    <location>
        <begin position="1"/>
        <end position="21"/>
    </location>
</feature>
<feature type="compositionally biased region" description="Pro residues" evidence="1">
    <location>
        <begin position="95"/>
        <end position="118"/>
    </location>
</feature>
<keyword evidence="2" id="KW-0732">Signal</keyword>
<dbReference type="RefSeq" id="WP_169860396.1">
    <property type="nucleotide sequence ID" value="NZ_CP053021.1"/>
</dbReference>
<evidence type="ECO:0008006" key="5">
    <source>
        <dbReference type="Google" id="ProtNLM"/>
    </source>
</evidence>
<evidence type="ECO:0000256" key="2">
    <source>
        <dbReference type="SAM" id="SignalP"/>
    </source>
</evidence>
<dbReference type="Pfam" id="PF11776">
    <property type="entry name" value="RcnB"/>
    <property type="match status" value="1"/>
</dbReference>